<keyword evidence="1" id="KW-0175">Coiled coil</keyword>
<feature type="coiled-coil region" evidence="1">
    <location>
        <begin position="158"/>
        <end position="203"/>
    </location>
</feature>
<sequence>MVFRGRVIRVRPLCSTTMSEPNSPVSAVFALQRNAIEQTHEAVKRGVETQQEFGEAFVDFGPAKQANERGYDAVRTVVDVYFDAVESTTPGQEDLLDDFRTTVDEQLDALEANQVEAIEAIEANAQEGSESVDELFERVIEVLNEQFEAVLDAHADVQGQTVEAVEDLEGNLEELQAEFETQFAQFEEQATELQQHVEDMHDDIAEIADQQVEVQVESLDTIKGIGSTYVDRLQDQGIESFEALAEASTDTVAETAEVSREQANEWIEAAQLQA</sequence>
<evidence type="ECO:0000256" key="1">
    <source>
        <dbReference type="SAM" id="Coils"/>
    </source>
</evidence>
<dbReference type="Proteomes" id="UP000282007">
    <property type="component" value="Chromosome"/>
</dbReference>
<dbReference type="EMBL" id="CP034145">
    <property type="protein sequence ID" value="AZH24706.1"/>
    <property type="molecule type" value="Genomic_DNA"/>
</dbReference>
<dbReference type="Pfam" id="PF14520">
    <property type="entry name" value="HHH_5"/>
    <property type="match status" value="1"/>
</dbReference>
<name>A0A3G8QQH2_9EURY</name>
<dbReference type="InterPro" id="IPR010995">
    <property type="entry name" value="DNA_repair_Rad51/TF_NusA_a-hlx"/>
</dbReference>
<evidence type="ECO:0000313" key="2">
    <source>
        <dbReference type="EMBL" id="AZH24706.1"/>
    </source>
</evidence>
<accession>A0A3G8QQH2</accession>
<dbReference type="SUPFAM" id="SSF58113">
    <property type="entry name" value="Apolipoprotein A-I"/>
    <property type="match status" value="1"/>
</dbReference>
<dbReference type="KEGG" id="haer:DU502_04585"/>
<reference evidence="2 3" key="1">
    <citation type="submission" date="2018-07" db="EMBL/GenBank/DDBJ databases">
        <title>Genome sequences of Haloplanus aerogenes JCM 16430T.</title>
        <authorList>
            <person name="Kim Y.B."/>
            <person name="Roh S.W."/>
        </authorList>
    </citation>
    <scope>NUCLEOTIDE SEQUENCE [LARGE SCALE GENOMIC DNA]</scope>
    <source>
        <strain evidence="2 3">JCM 16430</strain>
    </source>
</reference>
<evidence type="ECO:0008006" key="4">
    <source>
        <dbReference type="Google" id="ProtNLM"/>
    </source>
</evidence>
<dbReference type="GO" id="GO:0000166">
    <property type="term" value="F:nucleotide binding"/>
    <property type="evidence" value="ECO:0007669"/>
    <property type="project" value="InterPro"/>
</dbReference>
<keyword evidence="3" id="KW-1185">Reference proteome</keyword>
<dbReference type="SUPFAM" id="SSF47794">
    <property type="entry name" value="Rad51 N-terminal domain-like"/>
    <property type="match status" value="1"/>
</dbReference>
<gene>
    <name evidence="2" type="ORF">DU502_04585</name>
</gene>
<organism evidence="2 3">
    <name type="scientific">Haloplanus aerogenes</name>
    <dbReference type="NCBI Taxonomy" id="660522"/>
    <lineage>
        <taxon>Archaea</taxon>
        <taxon>Methanobacteriati</taxon>
        <taxon>Methanobacteriota</taxon>
        <taxon>Stenosarchaea group</taxon>
        <taxon>Halobacteria</taxon>
        <taxon>Halobacteriales</taxon>
        <taxon>Haloferacaceae</taxon>
        <taxon>Haloplanus</taxon>
    </lineage>
</organism>
<dbReference type="AlphaFoldDB" id="A0A3G8QQH2"/>
<proteinExistence type="predicted"/>
<dbReference type="Gene3D" id="1.10.150.20">
    <property type="entry name" value="5' to 3' exonuclease, C-terminal subdomain"/>
    <property type="match status" value="1"/>
</dbReference>
<evidence type="ECO:0000313" key="3">
    <source>
        <dbReference type="Proteomes" id="UP000282007"/>
    </source>
</evidence>
<protein>
    <recommendedName>
        <fullName evidence="4">Helix-hairpin-helix domain-containing protein</fullName>
    </recommendedName>
</protein>